<proteinExistence type="predicted"/>
<accession>A0ABP6CGG5</accession>
<organism evidence="1 2">
    <name type="scientific">Actinomadura fulvescens</name>
    <dbReference type="NCBI Taxonomy" id="46160"/>
    <lineage>
        <taxon>Bacteria</taxon>
        <taxon>Bacillati</taxon>
        <taxon>Actinomycetota</taxon>
        <taxon>Actinomycetes</taxon>
        <taxon>Streptosporangiales</taxon>
        <taxon>Thermomonosporaceae</taxon>
        <taxon>Actinomadura</taxon>
    </lineage>
</organism>
<gene>
    <name evidence="1" type="ORF">GCM10010411_56530</name>
</gene>
<protein>
    <submittedName>
        <fullName evidence="1">Uncharacterized protein</fullName>
    </submittedName>
</protein>
<reference evidence="2" key="1">
    <citation type="journal article" date="2019" name="Int. J. Syst. Evol. Microbiol.">
        <title>The Global Catalogue of Microorganisms (GCM) 10K type strain sequencing project: providing services to taxonomists for standard genome sequencing and annotation.</title>
        <authorList>
            <consortium name="The Broad Institute Genomics Platform"/>
            <consortium name="The Broad Institute Genome Sequencing Center for Infectious Disease"/>
            <person name="Wu L."/>
            <person name="Ma J."/>
        </authorList>
    </citation>
    <scope>NUCLEOTIDE SEQUENCE [LARGE SCALE GENOMIC DNA]</scope>
    <source>
        <strain evidence="2">JCM 6833</strain>
    </source>
</reference>
<evidence type="ECO:0000313" key="2">
    <source>
        <dbReference type="Proteomes" id="UP001501509"/>
    </source>
</evidence>
<dbReference type="RefSeq" id="WP_344545485.1">
    <property type="nucleotide sequence ID" value="NZ_BAAATD010000008.1"/>
</dbReference>
<comment type="caution">
    <text evidence="1">The sequence shown here is derived from an EMBL/GenBank/DDBJ whole genome shotgun (WGS) entry which is preliminary data.</text>
</comment>
<dbReference type="Proteomes" id="UP001501509">
    <property type="component" value="Unassembled WGS sequence"/>
</dbReference>
<evidence type="ECO:0000313" key="1">
    <source>
        <dbReference type="EMBL" id="GAA2614299.1"/>
    </source>
</evidence>
<dbReference type="EMBL" id="BAAATD010000008">
    <property type="protein sequence ID" value="GAA2614299.1"/>
    <property type="molecule type" value="Genomic_DNA"/>
</dbReference>
<keyword evidence="2" id="KW-1185">Reference proteome</keyword>
<name>A0ABP6CGG5_9ACTN</name>
<sequence>MKKTADLGRAARKAKDLADRRTLDELQAEFSGWKIWRSRRSSDGRPGEWLATLHDPEVGVSPTLMERTSDDLRAALVKEAGLHSPLGERTRTCACELSRTDGRRSGINMSFERRRGTTADAPAVTNPRRQHLEALCLRINAHPKLAAGLVEQYGVALVNVTYVGAAGGRGLTQNIGCDRLGETWWFIWANDGMRIAPVSASGAAVVEIAYEMGADS</sequence>